<evidence type="ECO:0000313" key="2">
    <source>
        <dbReference type="Proteomes" id="UP000636709"/>
    </source>
</evidence>
<proteinExistence type="predicted"/>
<keyword evidence="2" id="KW-1185">Reference proteome</keyword>
<protein>
    <submittedName>
        <fullName evidence="1">Uncharacterized protein</fullName>
    </submittedName>
</protein>
<gene>
    <name evidence="1" type="ORF">HU200_027931</name>
</gene>
<dbReference type="Proteomes" id="UP000636709">
    <property type="component" value="Unassembled WGS sequence"/>
</dbReference>
<evidence type="ECO:0000313" key="1">
    <source>
        <dbReference type="EMBL" id="KAF8713947.1"/>
    </source>
</evidence>
<reference evidence="1" key="1">
    <citation type="submission" date="2020-07" db="EMBL/GenBank/DDBJ databases">
        <title>Genome sequence and genetic diversity analysis of an under-domesticated orphan crop, white fonio (Digitaria exilis).</title>
        <authorList>
            <person name="Bennetzen J.L."/>
            <person name="Chen S."/>
            <person name="Ma X."/>
            <person name="Wang X."/>
            <person name="Yssel A.E.J."/>
            <person name="Chaluvadi S.R."/>
            <person name="Johnson M."/>
            <person name="Gangashetty P."/>
            <person name="Hamidou F."/>
            <person name="Sanogo M.D."/>
            <person name="Zwaenepoel A."/>
            <person name="Wallace J."/>
            <person name="Van De Peer Y."/>
            <person name="Van Deynze A."/>
        </authorList>
    </citation>
    <scope>NUCLEOTIDE SEQUENCE</scope>
    <source>
        <tissue evidence="1">Leaves</tissue>
    </source>
</reference>
<dbReference type="AlphaFoldDB" id="A0A835BW85"/>
<sequence length="127" mass="13953">MEIDVAAAEAGVGEDAAPAPADEGDALAVLKLFRRDAEEDLGDEVLRQIGERRAAATVLCVLGGGGGAAGWLRRTMPPWSPTSMRSHEWKMGRRRYGALGPWVLGSVRTEMRLYIALYLFRQQVQRK</sequence>
<organism evidence="1 2">
    <name type="scientific">Digitaria exilis</name>
    <dbReference type="NCBI Taxonomy" id="1010633"/>
    <lineage>
        <taxon>Eukaryota</taxon>
        <taxon>Viridiplantae</taxon>
        <taxon>Streptophyta</taxon>
        <taxon>Embryophyta</taxon>
        <taxon>Tracheophyta</taxon>
        <taxon>Spermatophyta</taxon>
        <taxon>Magnoliopsida</taxon>
        <taxon>Liliopsida</taxon>
        <taxon>Poales</taxon>
        <taxon>Poaceae</taxon>
        <taxon>PACMAD clade</taxon>
        <taxon>Panicoideae</taxon>
        <taxon>Panicodae</taxon>
        <taxon>Paniceae</taxon>
        <taxon>Anthephorinae</taxon>
        <taxon>Digitaria</taxon>
    </lineage>
</organism>
<name>A0A835BW85_9POAL</name>
<comment type="caution">
    <text evidence="1">The sequence shown here is derived from an EMBL/GenBank/DDBJ whole genome shotgun (WGS) entry which is preliminary data.</text>
</comment>
<accession>A0A835BW85</accession>
<dbReference type="EMBL" id="JACEFO010001739">
    <property type="protein sequence ID" value="KAF8713947.1"/>
    <property type="molecule type" value="Genomic_DNA"/>
</dbReference>